<dbReference type="SUPFAM" id="SSF47413">
    <property type="entry name" value="lambda repressor-like DNA-binding domains"/>
    <property type="match status" value="1"/>
</dbReference>
<protein>
    <submittedName>
        <fullName evidence="2">Helix-turn-helix domain-containing protein</fullName>
    </submittedName>
</protein>
<reference evidence="2" key="1">
    <citation type="journal article" date="2012" name="J. Bacteriol.">
        <title>Genome Sequence of Streptomyces auratus Strain AGR0001, a Phoslactomycin-Producing Actinomycete.</title>
        <authorList>
            <person name="Han X."/>
            <person name="Li M."/>
            <person name="Ding Z."/>
            <person name="Zhao J."/>
            <person name="Ji K."/>
            <person name="Wen M."/>
            <person name="Lu T."/>
        </authorList>
    </citation>
    <scope>NUCLEOTIDE SEQUENCE</scope>
    <source>
        <strain evidence="2">AGR0001</strain>
    </source>
</reference>
<evidence type="ECO:0000259" key="1">
    <source>
        <dbReference type="SMART" id="SM00530"/>
    </source>
</evidence>
<accession>A0A8B1P624</accession>
<keyword evidence="3" id="KW-1185">Reference proteome</keyword>
<dbReference type="Gene3D" id="1.10.260.40">
    <property type="entry name" value="lambda repressor-like DNA-binding domains"/>
    <property type="match status" value="1"/>
</dbReference>
<gene>
    <name evidence="2" type="ORF">SU9_021275</name>
</gene>
<dbReference type="KEGG" id="sauh:SU9_021275"/>
<dbReference type="Proteomes" id="UP000009036">
    <property type="component" value="Chromosome"/>
</dbReference>
<dbReference type="InterPro" id="IPR010982">
    <property type="entry name" value="Lambda_DNA-bd_dom_sf"/>
</dbReference>
<sequence length="133" mass="14866">MTEASRKDLSDLVRTRRAQLGLTLRELASRCVDPQDPDAGSMWTHATLGNLETKTIKAPDLPKLRALAKGLDLPLRLVQEAAGVQYMGIETAWSDDGETRTLVHHYWELSEEDRAKVRAMLEAWGSLGRRDAP</sequence>
<dbReference type="CDD" id="cd00093">
    <property type="entry name" value="HTH_XRE"/>
    <property type="match status" value="1"/>
</dbReference>
<dbReference type="InterPro" id="IPR001387">
    <property type="entry name" value="Cro/C1-type_HTH"/>
</dbReference>
<name>A0A8B1P624_9ACTN</name>
<proteinExistence type="predicted"/>
<evidence type="ECO:0000313" key="2">
    <source>
        <dbReference type="EMBL" id="QTZ93671.1"/>
    </source>
</evidence>
<feature type="domain" description="HTH cro/C1-type" evidence="1">
    <location>
        <begin position="12"/>
        <end position="78"/>
    </location>
</feature>
<dbReference type="RefSeq" id="WP_040898554.1">
    <property type="nucleotide sequence ID" value="NZ_CP072931.1"/>
</dbReference>
<dbReference type="GO" id="GO:0003677">
    <property type="term" value="F:DNA binding"/>
    <property type="evidence" value="ECO:0007669"/>
    <property type="project" value="InterPro"/>
</dbReference>
<evidence type="ECO:0000313" key="3">
    <source>
        <dbReference type="Proteomes" id="UP000009036"/>
    </source>
</evidence>
<dbReference type="OrthoDB" id="4219804at2"/>
<dbReference type="SMART" id="SM00530">
    <property type="entry name" value="HTH_XRE"/>
    <property type="match status" value="1"/>
</dbReference>
<dbReference type="AlphaFoldDB" id="A0A8B1P624"/>
<dbReference type="EMBL" id="CP072931">
    <property type="protein sequence ID" value="QTZ93671.1"/>
    <property type="molecule type" value="Genomic_DNA"/>
</dbReference>
<organism evidence="2 3">
    <name type="scientific">Streptomyces auratus AGR0001</name>
    <dbReference type="NCBI Taxonomy" id="1160718"/>
    <lineage>
        <taxon>Bacteria</taxon>
        <taxon>Bacillati</taxon>
        <taxon>Actinomycetota</taxon>
        <taxon>Actinomycetes</taxon>
        <taxon>Kitasatosporales</taxon>
        <taxon>Streptomycetaceae</taxon>
        <taxon>Streptomyces</taxon>
    </lineage>
</organism>
<reference evidence="2" key="2">
    <citation type="submission" date="2021-04" db="EMBL/GenBank/DDBJ databases">
        <authorList>
            <person name="Wen M.-L."/>
            <person name="Han X.-L."/>
            <person name="Xiong J."/>
        </authorList>
    </citation>
    <scope>NUCLEOTIDE SEQUENCE</scope>
    <source>
        <strain evidence="2">AGR0001</strain>
    </source>
</reference>